<dbReference type="SUPFAM" id="SSF52833">
    <property type="entry name" value="Thioredoxin-like"/>
    <property type="match status" value="1"/>
</dbReference>
<dbReference type="SUPFAM" id="SSF47616">
    <property type="entry name" value="GST C-terminal domain-like"/>
    <property type="match status" value="1"/>
</dbReference>
<dbReference type="InterPro" id="IPR004046">
    <property type="entry name" value="GST_C"/>
</dbReference>
<dbReference type="EMBL" id="CADCVH010000046">
    <property type="protein sequence ID" value="CAA9454772.1"/>
    <property type="molecule type" value="Genomic_DNA"/>
</dbReference>
<comment type="similarity">
    <text evidence="1">Belongs to the GST superfamily.</text>
</comment>
<dbReference type="AlphaFoldDB" id="A0A6J4R3Q0"/>
<protein>
    <submittedName>
        <fullName evidence="4">Glutathione S-transferase</fullName>
        <ecNumber evidence="4">2.5.1.18</ecNumber>
    </submittedName>
</protein>
<dbReference type="PROSITE" id="PS50404">
    <property type="entry name" value="GST_NTER"/>
    <property type="match status" value="1"/>
</dbReference>
<feature type="domain" description="GST C-terminal" evidence="3">
    <location>
        <begin position="92"/>
        <end position="219"/>
    </location>
</feature>
<dbReference type="SFLD" id="SFLDG00358">
    <property type="entry name" value="Main_(cytGST)"/>
    <property type="match status" value="1"/>
</dbReference>
<dbReference type="InterPro" id="IPR010987">
    <property type="entry name" value="Glutathione-S-Trfase_C-like"/>
</dbReference>
<organism evidence="4">
    <name type="scientific">uncultured Rubrobacteraceae bacterium</name>
    <dbReference type="NCBI Taxonomy" id="349277"/>
    <lineage>
        <taxon>Bacteria</taxon>
        <taxon>Bacillati</taxon>
        <taxon>Actinomycetota</taxon>
        <taxon>Rubrobacteria</taxon>
        <taxon>Rubrobacterales</taxon>
        <taxon>Rubrobacteraceae</taxon>
        <taxon>environmental samples</taxon>
    </lineage>
</organism>
<sequence length="232" mass="26832">MSQPIELYYWPTPNGWKASIFLEELGLPYEVRPINIAEGDQFEPEFLKISPNNKMPAIVDPEGPDGEPISVFESGAILIYLAEKTGRFLPADPRGRYRVLEWLMFQMGSVGPMLGQAHHFRQYAPETIPYAIERYTDEAARIYRVIDRRLAESEFIAADEYTLADVAVFPWLRSHENQGQDLADYPNLARWYEAVESRPAVQRGVEVLAEYRRQLKRDMDQETRSTLFGNKR</sequence>
<evidence type="ECO:0000313" key="4">
    <source>
        <dbReference type="EMBL" id="CAA9454772.1"/>
    </source>
</evidence>
<proteinExistence type="inferred from homology"/>
<dbReference type="PANTHER" id="PTHR44051:SF19">
    <property type="entry name" value="DISULFIDE-BOND OXIDOREDUCTASE YFCG"/>
    <property type="match status" value="1"/>
</dbReference>
<dbReference type="Gene3D" id="3.40.30.10">
    <property type="entry name" value="Glutaredoxin"/>
    <property type="match status" value="1"/>
</dbReference>
<dbReference type="PANTHER" id="PTHR44051">
    <property type="entry name" value="GLUTATHIONE S-TRANSFERASE-RELATED"/>
    <property type="match status" value="1"/>
</dbReference>
<dbReference type="SFLD" id="SFLDS00019">
    <property type="entry name" value="Glutathione_Transferase_(cytos"/>
    <property type="match status" value="1"/>
</dbReference>
<dbReference type="InterPro" id="IPR040079">
    <property type="entry name" value="Glutathione_S-Trfase"/>
</dbReference>
<keyword evidence="4" id="KW-0808">Transferase</keyword>
<evidence type="ECO:0000256" key="1">
    <source>
        <dbReference type="RuleBase" id="RU003494"/>
    </source>
</evidence>
<dbReference type="EC" id="2.5.1.18" evidence="4"/>
<reference evidence="4" key="1">
    <citation type="submission" date="2020-02" db="EMBL/GenBank/DDBJ databases">
        <authorList>
            <person name="Meier V. D."/>
        </authorList>
    </citation>
    <scope>NUCLEOTIDE SEQUENCE</scope>
    <source>
        <strain evidence="4">AVDCRST_MAG02</strain>
    </source>
</reference>
<dbReference type="InterPro" id="IPR036282">
    <property type="entry name" value="Glutathione-S-Trfase_C_sf"/>
</dbReference>
<dbReference type="Gene3D" id="1.20.1050.10">
    <property type="match status" value="1"/>
</dbReference>
<feature type="domain" description="GST N-terminal" evidence="2">
    <location>
        <begin position="2"/>
        <end position="89"/>
    </location>
</feature>
<dbReference type="Pfam" id="PF00043">
    <property type="entry name" value="GST_C"/>
    <property type="match status" value="1"/>
</dbReference>
<dbReference type="CDD" id="cd10291">
    <property type="entry name" value="GST_C_YfcG_like"/>
    <property type="match status" value="1"/>
</dbReference>
<evidence type="ECO:0000259" key="2">
    <source>
        <dbReference type="PROSITE" id="PS50404"/>
    </source>
</evidence>
<dbReference type="Pfam" id="PF02798">
    <property type="entry name" value="GST_N"/>
    <property type="match status" value="1"/>
</dbReference>
<dbReference type="CDD" id="cd03048">
    <property type="entry name" value="GST_N_Ure2p_like"/>
    <property type="match status" value="1"/>
</dbReference>
<name>A0A6J4R3Q0_9ACTN</name>
<gene>
    <name evidence="4" type="ORF">AVDCRST_MAG02-1430</name>
</gene>
<dbReference type="SFLD" id="SFLDG01151">
    <property type="entry name" value="Main.2:_Nu-like"/>
    <property type="match status" value="1"/>
</dbReference>
<accession>A0A6J4R3Q0</accession>
<evidence type="ECO:0000259" key="3">
    <source>
        <dbReference type="PROSITE" id="PS50405"/>
    </source>
</evidence>
<dbReference type="PROSITE" id="PS50405">
    <property type="entry name" value="GST_CTER"/>
    <property type="match status" value="1"/>
</dbReference>
<dbReference type="InterPro" id="IPR036249">
    <property type="entry name" value="Thioredoxin-like_sf"/>
</dbReference>
<dbReference type="GO" id="GO:0004364">
    <property type="term" value="F:glutathione transferase activity"/>
    <property type="evidence" value="ECO:0007669"/>
    <property type="project" value="UniProtKB-EC"/>
</dbReference>
<dbReference type="InterPro" id="IPR004045">
    <property type="entry name" value="Glutathione_S-Trfase_N"/>
</dbReference>